<dbReference type="SUPFAM" id="SSF56112">
    <property type="entry name" value="Protein kinase-like (PK-like)"/>
    <property type="match status" value="1"/>
</dbReference>
<dbReference type="PANTHER" id="PTHR12984">
    <property type="entry name" value="SCY1-RELATED S/T PROTEIN KINASE-LIKE"/>
    <property type="match status" value="1"/>
</dbReference>
<feature type="region of interest" description="Disordered" evidence="2">
    <location>
        <begin position="145"/>
        <end position="195"/>
    </location>
</feature>
<feature type="domain" description="Protein kinase" evidence="3">
    <location>
        <begin position="1"/>
        <end position="318"/>
    </location>
</feature>
<name>A0A8T0DV26_9TREM</name>
<dbReference type="InterPro" id="IPR016024">
    <property type="entry name" value="ARM-type_fold"/>
</dbReference>
<keyword evidence="5" id="KW-1185">Reference proteome</keyword>
<dbReference type="SUPFAM" id="SSF48371">
    <property type="entry name" value="ARM repeat"/>
    <property type="match status" value="1"/>
</dbReference>
<evidence type="ECO:0000256" key="2">
    <source>
        <dbReference type="SAM" id="MobiDB-lite"/>
    </source>
</evidence>
<dbReference type="GO" id="GO:0004672">
    <property type="term" value="F:protein kinase activity"/>
    <property type="evidence" value="ECO:0007669"/>
    <property type="project" value="InterPro"/>
</dbReference>
<protein>
    <recommendedName>
        <fullName evidence="3">Protein kinase domain-containing protein</fullName>
    </recommendedName>
</protein>
<comment type="caution">
    <text evidence="4">The sequence shown here is derived from an EMBL/GenBank/DDBJ whole genome shotgun (WGS) entry which is preliminary data.</text>
</comment>
<dbReference type="PROSITE" id="PS50011">
    <property type="entry name" value="PROTEIN_KINASE_DOM"/>
    <property type="match status" value="1"/>
</dbReference>
<evidence type="ECO:0000313" key="4">
    <source>
        <dbReference type="EMBL" id="KAF8571805.1"/>
    </source>
</evidence>
<reference evidence="4 5" key="1">
    <citation type="submission" date="2019-07" db="EMBL/GenBank/DDBJ databases">
        <title>Annotation for the trematode Paragonimus westermani.</title>
        <authorList>
            <person name="Choi Y.-J."/>
        </authorList>
    </citation>
    <scope>NUCLEOTIDE SEQUENCE [LARGE SCALE GENOMIC DNA]</scope>
    <source>
        <strain evidence="4">180907_Pwestermani</strain>
    </source>
</reference>
<dbReference type="InterPro" id="IPR011989">
    <property type="entry name" value="ARM-like"/>
</dbReference>
<evidence type="ECO:0000259" key="3">
    <source>
        <dbReference type="PROSITE" id="PS50011"/>
    </source>
</evidence>
<evidence type="ECO:0000256" key="1">
    <source>
        <dbReference type="ARBA" id="ARBA00038349"/>
    </source>
</evidence>
<dbReference type="OrthoDB" id="79687at2759"/>
<accession>A0A8T0DV26</accession>
<dbReference type="EMBL" id="JTDF01000311">
    <property type="protein sequence ID" value="KAF8571805.1"/>
    <property type="molecule type" value="Genomic_DNA"/>
</dbReference>
<dbReference type="InterPro" id="IPR000719">
    <property type="entry name" value="Prot_kinase_dom"/>
</dbReference>
<dbReference type="Gene3D" id="1.25.10.10">
    <property type="entry name" value="Leucine-rich Repeat Variant"/>
    <property type="match status" value="1"/>
</dbReference>
<dbReference type="Proteomes" id="UP000699462">
    <property type="component" value="Unassembled WGS sequence"/>
</dbReference>
<dbReference type="PANTHER" id="PTHR12984:SF16">
    <property type="entry name" value="BLACK MATCH, ISOFORM H"/>
    <property type="match status" value="1"/>
</dbReference>
<organism evidence="4 5">
    <name type="scientific">Paragonimus westermani</name>
    <dbReference type="NCBI Taxonomy" id="34504"/>
    <lineage>
        <taxon>Eukaryota</taxon>
        <taxon>Metazoa</taxon>
        <taxon>Spiralia</taxon>
        <taxon>Lophotrochozoa</taxon>
        <taxon>Platyhelminthes</taxon>
        <taxon>Trematoda</taxon>
        <taxon>Digenea</taxon>
        <taxon>Plagiorchiida</taxon>
        <taxon>Troglotremata</taxon>
        <taxon>Troglotrematidae</taxon>
        <taxon>Paragonimus</taxon>
    </lineage>
</organism>
<dbReference type="Gene3D" id="1.10.510.10">
    <property type="entry name" value="Transferase(Phosphotransferase) domain 1"/>
    <property type="match status" value="1"/>
</dbReference>
<dbReference type="InterPro" id="IPR051177">
    <property type="entry name" value="CIK-Related_Protein"/>
</dbReference>
<sequence>MKRKTFTLIEEGGFTIYSNTFKYGTIKTELPVFGLNLQLTEVLRFLHVGRSLFHNNVCPNAIVLTRKGQWRLSSLTFLEIVQGKPTEAAVQPQSQSTKVSNTQGLDLGLSPWPRKLPKMARPDTRFAAPECLSLITGWAEPTLVSRRTRPNPEGQATDYDRSTERIVVGGKIGKSPTTPLRSPEDSSSPQVDRPGPWSDMFSLGLVICSLYTMGEPSTSSLDSVLKDQDALTNSAHSNLSLNVGATQNGVEIQTPAMAERNPEISRAKQLSKDLNIPEAFRLAVTRMPLELVEPVEKMLSRSATRRPTSQLFSLLKFFNDPSMHCLDVLLNFGEKPHEEKIKCLHTLQTNLEEFSKTLLYEQFVPLLLDVYYRMSRKIPNESETSKHTVLFRKLILVLAAIVNNASPREYADYLETCITDFFRRCSTVRSQTELLVNVSAFTKHASTNTIEQFLVPMVCQCLESAEERAKIAAMESMKEMSAYFQQSELDDIILPKIQDAYTVTQPQSELNRTILKSLGLLLRQISTGALQQRLIPFLLETSAAYTPDTTNAEKGQYETDPSADAHNPIVAVCGLWKDILSMRSNAVDAQLVTRRIFPAILPNVHNPDLTLSEFRIVMSTLYALLDTLDVSVGGSDASIEATQYRVIPAVTVHAPNSVEYRSSCDDDLSIKGLNVDQDVSSTPRRSFARDAVPFVPMLHPKQLRELEKSPNLARRASAHVIFPLPPPQENDSVTIPNQPECANLGEKTPSPSSSFFGLRLPSLTNLRRHSCDMLKPNTSNETVSPSVHVCGSQESVDIRRGSNGGSDHITHADVTAGKSTEQSDRADFNLLTAKVCEGPFISAPSSRAASRRASGARVSDWALDPIPMNLQRAQGSPLTSKQRSSAQIVTIVLGSSLTCLDVYPLS</sequence>
<feature type="region of interest" description="Disordered" evidence="2">
    <location>
        <begin position="799"/>
        <end position="821"/>
    </location>
</feature>
<dbReference type="AlphaFoldDB" id="A0A8T0DV26"/>
<dbReference type="InterPro" id="IPR011009">
    <property type="entry name" value="Kinase-like_dom_sf"/>
</dbReference>
<evidence type="ECO:0000313" key="5">
    <source>
        <dbReference type="Proteomes" id="UP000699462"/>
    </source>
</evidence>
<comment type="similarity">
    <text evidence="1">Belongs to the protein kinase superfamily.</text>
</comment>
<feature type="compositionally biased region" description="Polar residues" evidence="2">
    <location>
        <begin position="175"/>
        <end position="190"/>
    </location>
</feature>
<gene>
    <name evidence="4" type="ORF">P879_01025</name>
</gene>
<dbReference type="GO" id="GO:0005524">
    <property type="term" value="F:ATP binding"/>
    <property type="evidence" value="ECO:0007669"/>
    <property type="project" value="InterPro"/>
</dbReference>
<proteinExistence type="inferred from homology"/>